<dbReference type="GO" id="GO:0016887">
    <property type="term" value="F:ATP hydrolysis activity"/>
    <property type="evidence" value="ECO:0007669"/>
    <property type="project" value="InterPro"/>
</dbReference>
<name>A0A1B0DHB0_PHLPP</name>
<dbReference type="Proteomes" id="UP000092462">
    <property type="component" value="Unassembled WGS sequence"/>
</dbReference>
<dbReference type="Pfam" id="PF07728">
    <property type="entry name" value="AAA_5"/>
    <property type="match status" value="1"/>
</dbReference>
<feature type="domain" description="Dynein heavy chain AAA 5 extension" evidence="3">
    <location>
        <begin position="268"/>
        <end position="314"/>
    </location>
</feature>
<dbReference type="GO" id="GO:0007018">
    <property type="term" value="P:microtubule-based movement"/>
    <property type="evidence" value="ECO:0007669"/>
    <property type="project" value="InterPro"/>
</dbReference>
<dbReference type="GO" id="GO:0030286">
    <property type="term" value="C:dynein complex"/>
    <property type="evidence" value="ECO:0007669"/>
    <property type="project" value="InterPro"/>
</dbReference>
<dbReference type="InterPro" id="IPR011704">
    <property type="entry name" value="ATPase_dyneun-rel_AAA"/>
</dbReference>
<dbReference type="PANTHER" id="PTHR45703">
    <property type="entry name" value="DYNEIN HEAVY CHAIN"/>
    <property type="match status" value="1"/>
</dbReference>
<dbReference type="VEuPathDB" id="VectorBase:PPAI007544"/>
<dbReference type="PANTHER" id="PTHR45703:SF8">
    <property type="entry name" value="DYNEINS HEAVY CHAIN"/>
    <property type="match status" value="1"/>
</dbReference>
<dbReference type="EnsemblMetazoa" id="PPAI007544-RA">
    <property type="protein sequence ID" value="PPAI007544-PA"/>
    <property type="gene ID" value="PPAI007544"/>
</dbReference>
<dbReference type="Pfam" id="PF12774">
    <property type="entry name" value="AAA_6"/>
    <property type="match status" value="1"/>
</dbReference>
<accession>A0A1B0DHB0</accession>
<organism evidence="4 5">
    <name type="scientific">Phlebotomus papatasi</name>
    <name type="common">Sandfly</name>
    <dbReference type="NCBI Taxonomy" id="29031"/>
    <lineage>
        <taxon>Eukaryota</taxon>
        <taxon>Metazoa</taxon>
        <taxon>Ecdysozoa</taxon>
        <taxon>Arthropoda</taxon>
        <taxon>Hexapoda</taxon>
        <taxon>Insecta</taxon>
        <taxon>Pterygota</taxon>
        <taxon>Neoptera</taxon>
        <taxon>Endopterygota</taxon>
        <taxon>Diptera</taxon>
        <taxon>Nematocera</taxon>
        <taxon>Psychodoidea</taxon>
        <taxon>Psychodidae</taxon>
        <taxon>Phlebotomus</taxon>
        <taxon>Phlebotomus</taxon>
    </lineage>
</organism>
<evidence type="ECO:0000313" key="4">
    <source>
        <dbReference type="EnsemblMetazoa" id="PPAI007544-PA"/>
    </source>
</evidence>
<dbReference type="GO" id="GO:0045505">
    <property type="term" value="F:dynein intermediate chain binding"/>
    <property type="evidence" value="ECO:0007669"/>
    <property type="project" value="InterPro"/>
</dbReference>
<dbReference type="GO" id="GO:0005524">
    <property type="term" value="F:ATP binding"/>
    <property type="evidence" value="ECO:0007669"/>
    <property type="project" value="InterPro"/>
</dbReference>
<evidence type="ECO:0008006" key="6">
    <source>
        <dbReference type="Google" id="ProtNLM"/>
    </source>
</evidence>
<dbReference type="Gene3D" id="3.40.50.300">
    <property type="entry name" value="P-loop containing nucleotide triphosphate hydrolases"/>
    <property type="match status" value="1"/>
</dbReference>
<dbReference type="EMBL" id="AJVK01060883">
    <property type="status" value="NOT_ANNOTATED_CDS"/>
    <property type="molecule type" value="Genomic_DNA"/>
</dbReference>
<sequence>MGGAPAGPAGTGKTETTKDLGRALGMMVYVFNCSEQMDYKSCGNIYKGLAQTGAFGCFDEFNRISVEALSVVAIQVKSILDALKGLIVIELEEILEIRHSVFIIGAAGVGKSCVWKTLFQTYQKLGKDPMYSDLNPKAVTNDELFGVVHGVTREWQDGLFSIIMRDQAYASNVGPKWIVADGDIDPMWIESLNTVMDDNKVLTLANNERIPLTPSMRLVFEIGHLRAATPATVSRAGILYINNQDVGYQPLILSWIEGRKSDGEKIILNHLFNKYVPVILEAIHTKFTTIIPLVDVALVRTTCSLLDSLLTPENVPPNSPNE</sequence>
<reference evidence="4" key="1">
    <citation type="submission" date="2022-08" db="UniProtKB">
        <authorList>
            <consortium name="EnsemblMetazoa"/>
        </authorList>
    </citation>
    <scope>IDENTIFICATION</scope>
    <source>
        <strain evidence="4">Israel</strain>
    </source>
</reference>
<evidence type="ECO:0000259" key="2">
    <source>
        <dbReference type="Pfam" id="PF12774"/>
    </source>
</evidence>
<dbReference type="GO" id="GO:0051959">
    <property type="term" value="F:dynein light intermediate chain binding"/>
    <property type="evidence" value="ECO:0007669"/>
    <property type="project" value="InterPro"/>
</dbReference>
<dbReference type="InterPro" id="IPR041466">
    <property type="entry name" value="Dynein_AAA5_ext"/>
</dbReference>
<feature type="domain" description="ATPase dynein-related AAA" evidence="1">
    <location>
        <begin position="101"/>
        <end position="235"/>
    </location>
</feature>
<dbReference type="InterPro" id="IPR027417">
    <property type="entry name" value="P-loop_NTPase"/>
</dbReference>
<dbReference type="AlphaFoldDB" id="A0A1B0DHB0"/>
<evidence type="ECO:0000259" key="1">
    <source>
        <dbReference type="Pfam" id="PF07728"/>
    </source>
</evidence>
<feature type="domain" description="Dynein heavy chain hydrolytic ATP-binding dynein motor region" evidence="2">
    <location>
        <begin position="1"/>
        <end position="84"/>
    </location>
</feature>
<dbReference type="InterPro" id="IPR035699">
    <property type="entry name" value="AAA_6"/>
</dbReference>
<keyword evidence="5" id="KW-1185">Reference proteome</keyword>
<protein>
    <recommendedName>
        <fullName evidence="6">Dynein heavy chain hydrolytic ATP-binding dynein motor region domain-containing protein</fullName>
    </recommendedName>
</protein>
<dbReference type="SUPFAM" id="SSF52540">
    <property type="entry name" value="P-loop containing nucleoside triphosphate hydrolases"/>
    <property type="match status" value="2"/>
</dbReference>
<dbReference type="Pfam" id="PF17852">
    <property type="entry name" value="Dynein_AAA_lid"/>
    <property type="match status" value="1"/>
</dbReference>
<dbReference type="InterPro" id="IPR026983">
    <property type="entry name" value="DHC"/>
</dbReference>
<proteinExistence type="predicted"/>
<evidence type="ECO:0000313" key="5">
    <source>
        <dbReference type="Proteomes" id="UP000092462"/>
    </source>
</evidence>
<evidence type="ECO:0000259" key="3">
    <source>
        <dbReference type="Pfam" id="PF17852"/>
    </source>
</evidence>
<dbReference type="VEuPathDB" id="VectorBase:PPAPM1_008392"/>